<evidence type="ECO:0000256" key="2">
    <source>
        <dbReference type="SAM" id="MobiDB-lite"/>
    </source>
</evidence>
<accession>A0A6A6QA87</accession>
<gene>
    <name evidence="4" type="ORF">BU16DRAFT_176581</name>
</gene>
<evidence type="ECO:0000259" key="3">
    <source>
        <dbReference type="PROSITE" id="PS50048"/>
    </source>
</evidence>
<dbReference type="InterPro" id="IPR052400">
    <property type="entry name" value="Zn2-C6_fungal_TF"/>
</dbReference>
<protein>
    <recommendedName>
        <fullName evidence="3">Zn(2)-C6 fungal-type domain-containing protein</fullName>
    </recommendedName>
</protein>
<reference evidence="4" key="1">
    <citation type="journal article" date="2020" name="Stud. Mycol.">
        <title>101 Dothideomycetes genomes: a test case for predicting lifestyles and emergence of pathogens.</title>
        <authorList>
            <person name="Haridas S."/>
            <person name="Albert R."/>
            <person name="Binder M."/>
            <person name="Bloem J."/>
            <person name="Labutti K."/>
            <person name="Salamov A."/>
            <person name="Andreopoulos B."/>
            <person name="Baker S."/>
            <person name="Barry K."/>
            <person name="Bills G."/>
            <person name="Bluhm B."/>
            <person name="Cannon C."/>
            <person name="Castanera R."/>
            <person name="Culley D."/>
            <person name="Daum C."/>
            <person name="Ezra D."/>
            <person name="Gonzalez J."/>
            <person name="Henrissat B."/>
            <person name="Kuo A."/>
            <person name="Liang C."/>
            <person name="Lipzen A."/>
            <person name="Lutzoni F."/>
            <person name="Magnuson J."/>
            <person name="Mondo S."/>
            <person name="Nolan M."/>
            <person name="Ohm R."/>
            <person name="Pangilinan J."/>
            <person name="Park H.-J."/>
            <person name="Ramirez L."/>
            <person name="Alfaro M."/>
            <person name="Sun H."/>
            <person name="Tritt A."/>
            <person name="Yoshinaga Y."/>
            <person name="Zwiers L.-H."/>
            <person name="Turgeon B."/>
            <person name="Goodwin S."/>
            <person name="Spatafora J."/>
            <person name="Crous P."/>
            <person name="Grigoriev I."/>
        </authorList>
    </citation>
    <scope>NUCLEOTIDE SEQUENCE</scope>
    <source>
        <strain evidence="4">CBS 269.34</strain>
    </source>
</reference>
<dbReference type="Gene3D" id="4.10.240.10">
    <property type="entry name" value="Zn(2)-C6 fungal-type DNA-binding domain"/>
    <property type="match status" value="1"/>
</dbReference>
<dbReference type="PROSITE" id="PS00463">
    <property type="entry name" value="ZN2_CY6_FUNGAL_1"/>
    <property type="match status" value="1"/>
</dbReference>
<evidence type="ECO:0000313" key="4">
    <source>
        <dbReference type="EMBL" id="KAF2489265.1"/>
    </source>
</evidence>
<feature type="region of interest" description="Disordered" evidence="2">
    <location>
        <begin position="1"/>
        <end position="56"/>
    </location>
</feature>
<dbReference type="InterPro" id="IPR036864">
    <property type="entry name" value="Zn2-C6_fun-type_DNA-bd_sf"/>
</dbReference>
<keyword evidence="1" id="KW-0539">Nucleus</keyword>
<dbReference type="SMART" id="SM00066">
    <property type="entry name" value="GAL4"/>
    <property type="match status" value="1"/>
</dbReference>
<dbReference type="Proteomes" id="UP000799750">
    <property type="component" value="Unassembled WGS sequence"/>
</dbReference>
<dbReference type="PANTHER" id="PTHR47657:SF14">
    <property type="entry name" value="ZN(2)-C6 FUNGAL-TYPE DOMAIN-CONTAINING PROTEIN"/>
    <property type="match status" value="1"/>
</dbReference>
<dbReference type="InterPro" id="IPR001138">
    <property type="entry name" value="Zn2Cys6_DnaBD"/>
</dbReference>
<dbReference type="AlphaFoldDB" id="A0A6A6QA87"/>
<name>A0A6A6QA87_9PEZI</name>
<dbReference type="CDD" id="cd00067">
    <property type="entry name" value="GAL4"/>
    <property type="match status" value="1"/>
</dbReference>
<organism evidence="4 5">
    <name type="scientific">Lophium mytilinum</name>
    <dbReference type="NCBI Taxonomy" id="390894"/>
    <lineage>
        <taxon>Eukaryota</taxon>
        <taxon>Fungi</taxon>
        <taxon>Dikarya</taxon>
        <taxon>Ascomycota</taxon>
        <taxon>Pezizomycotina</taxon>
        <taxon>Dothideomycetes</taxon>
        <taxon>Pleosporomycetidae</taxon>
        <taxon>Mytilinidiales</taxon>
        <taxon>Mytilinidiaceae</taxon>
        <taxon>Lophium</taxon>
    </lineage>
</organism>
<dbReference type="GO" id="GO:0000981">
    <property type="term" value="F:DNA-binding transcription factor activity, RNA polymerase II-specific"/>
    <property type="evidence" value="ECO:0007669"/>
    <property type="project" value="InterPro"/>
</dbReference>
<dbReference type="GO" id="GO:0008270">
    <property type="term" value="F:zinc ion binding"/>
    <property type="evidence" value="ECO:0007669"/>
    <property type="project" value="InterPro"/>
</dbReference>
<proteinExistence type="predicted"/>
<feature type="domain" description="Zn(2)-C6 fungal-type" evidence="3">
    <location>
        <begin position="54"/>
        <end position="84"/>
    </location>
</feature>
<feature type="compositionally biased region" description="Low complexity" evidence="2">
    <location>
        <begin position="10"/>
        <end position="30"/>
    </location>
</feature>
<dbReference type="SUPFAM" id="SSF57701">
    <property type="entry name" value="Zn2/Cys6 DNA-binding domain"/>
    <property type="match status" value="1"/>
</dbReference>
<dbReference type="Pfam" id="PF00172">
    <property type="entry name" value="Zn_clus"/>
    <property type="match status" value="1"/>
</dbReference>
<dbReference type="PANTHER" id="PTHR47657">
    <property type="entry name" value="STEROL REGULATORY ELEMENT-BINDING PROTEIN ECM22"/>
    <property type="match status" value="1"/>
</dbReference>
<dbReference type="EMBL" id="MU004199">
    <property type="protein sequence ID" value="KAF2489265.1"/>
    <property type="molecule type" value="Genomic_DNA"/>
</dbReference>
<keyword evidence="5" id="KW-1185">Reference proteome</keyword>
<feature type="compositionally biased region" description="Polar residues" evidence="2">
    <location>
        <begin position="31"/>
        <end position="42"/>
    </location>
</feature>
<dbReference type="OrthoDB" id="416217at2759"/>
<evidence type="ECO:0000313" key="5">
    <source>
        <dbReference type="Proteomes" id="UP000799750"/>
    </source>
</evidence>
<dbReference type="PROSITE" id="PS50048">
    <property type="entry name" value="ZN2_CY6_FUNGAL_2"/>
    <property type="match status" value="1"/>
</dbReference>
<sequence length="483" mass="54220">MKTSFLMDTSNSSTSPSGSSEASPPSHGPSQSAITTGNNRNNFPRRSHTKSRRGCRRCKQRKIKCDEVHPECGNCVKHNVPCDFKTSGAVTVPAPASKRAISRLTVPKNDAAPSSSSSISPTQPSLHMLEPTICATRSQIPDWSDMDRMLELRIFHHYSSSAYGRDYRMPVAKELWTILIPTLAFDQPCLMDSLLACSALHMRVHTPQDSSLIQASHRYMARSIRSYLEALRGGITDRNFDALYLTAMLIAFHTFLNRRFEPQNATAENMAAQWFQPFRGAKAIAEAAPPLVSSSSITQIFPGMRVPLFRCDHVSSECSFGFLLDGLTGDEPDYEVYTYATSHLCRALHCRQPRFFFRFLGDAPGRISELIHLRDPRSMAIAFAFFSLMKTVPIQMWWLDGAADGEITRIRKALPKPWLPMLEQAHEVIWGCTEYCQMAGLHVHGPDNQSISLVSTWQREWTRGAPEASMTSITEQELLWART</sequence>
<evidence type="ECO:0000256" key="1">
    <source>
        <dbReference type="ARBA" id="ARBA00023242"/>
    </source>
</evidence>
<feature type="compositionally biased region" description="Basic residues" evidence="2">
    <location>
        <begin position="43"/>
        <end position="56"/>
    </location>
</feature>